<name>A0A238L885_9RHOB</name>
<dbReference type="Gene3D" id="1.20.1270.180">
    <property type="match status" value="1"/>
</dbReference>
<dbReference type="PANTHER" id="PTHR39176:SF1">
    <property type="entry name" value="PERIPLASMIC PROTEIN"/>
    <property type="match status" value="1"/>
</dbReference>
<evidence type="ECO:0000313" key="3">
    <source>
        <dbReference type="EMBL" id="SMY05889.1"/>
    </source>
</evidence>
<dbReference type="RefSeq" id="WP_093990133.1">
    <property type="nucleotide sequence ID" value="NZ_FXZK01000001.1"/>
</dbReference>
<accession>A0A238L885</accession>
<proteinExistence type="predicted"/>
<dbReference type="EMBL" id="FXZK01000001">
    <property type="protein sequence ID" value="SMY05889.1"/>
    <property type="molecule type" value="Genomic_DNA"/>
</dbReference>
<keyword evidence="4" id="KW-1185">Reference proteome</keyword>
<evidence type="ECO:0000259" key="2">
    <source>
        <dbReference type="Pfam" id="PF07007"/>
    </source>
</evidence>
<dbReference type="OrthoDB" id="7340239at2"/>
<keyword evidence="1" id="KW-0732">Signal</keyword>
<evidence type="ECO:0000313" key="4">
    <source>
        <dbReference type="Proteomes" id="UP000201613"/>
    </source>
</evidence>
<gene>
    <name evidence="3" type="ORF">LOM8899_00010</name>
</gene>
<organism evidence="3 4">
    <name type="scientific">Flavimaricola marinus</name>
    <dbReference type="NCBI Taxonomy" id="1819565"/>
    <lineage>
        <taxon>Bacteria</taxon>
        <taxon>Pseudomonadati</taxon>
        <taxon>Pseudomonadota</taxon>
        <taxon>Alphaproteobacteria</taxon>
        <taxon>Rhodobacterales</taxon>
        <taxon>Paracoccaceae</taxon>
        <taxon>Flavimaricola</taxon>
    </lineage>
</organism>
<dbReference type="Proteomes" id="UP000201613">
    <property type="component" value="Unassembled WGS sequence"/>
</dbReference>
<dbReference type="AlphaFoldDB" id="A0A238L885"/>
<dbReference type="InterPro" id="IPR009739">
    <property type="entry name" value="LprI-like_N"/>
</dbReference>
<reference evidence="3 4" key="1">
    <citation type="submission" date="2017-05" db="EMBL/GenBank/DDBJ databases">
        <authorList>
            <person name="Song R."/>
            <person name="Chenine A.L."/>
            <person name="Ruprecht R.M."/>
        </authorList>
    </citation>
    <scope>NUCLEOTIDE SEQUENCE [LARGE SCALE GENOMIC DNA]</scope>
    <source>
        <strain evidence="3 4">CECT 8899</strain>
    </source>
</reference>
<protein>
    <recommendedName>
        <fullName evidence="2">Lysozyme inhibitor LprI-like N-terminal domain-containing protein</fullName>
    </recommendedName>
</protein>
<dbReference type="Pfam" id="PF07007">
    <property type="entry name" value="LprI"/>
    <property type="match status" value="1"/>
</dbReference>
<feature type="domain" description="Lysozyme inhibitor LprI-like N-terminal" evidence="2">
    <location>
        <begin position="30"/>
        <end position="120"/>
    </location>
</feature>
<dbReference type="PANTHER" id="PTHR39176">
    <property type="entry name" value="PERIPLASMIC PROTEIN-RELATED"/>
    <property type="match status" value="1"/>
</dbReference>
<sequence>MTGKASALVAVFVAGLGLSANPAQAQRTNCSNLQTQMQMNDCSYDNWETADAELNRLWRILKPAADARGQGAALLRQQRAWLAERDRRCEAERDQFAGGSIAPQVYWTCMEARTLERNREFRTMLGQ</sequence>
<feature type="signal peptide" evidence="1">
    <location>
        <begin position="1"/>
        <end position="25"/>
    </location>
</feature>
<evidence type="ECO:0000256" key="1">
    <source>
        <dbReference type="SAM" id="SignalP"/>
    </source>
</evidence>
<feature type="chain" id="PRO_5012172736" description="Lysozyme inhibitor LprI-like N-terminal domain-containing protein" evidence="1">
    <location>
        <begin position="26"/>
        <end position="127"/>
    </location>
</feature>